<reference evidence="1 2" key="3">
    <citation type="journal article" date="2022" name="Microbiol. Spectr.">
        <title>Folding features and dynamics of 3D genome architecture in plant fungal pathogens.</title>
        <authorList>
            <person name="Xia C."/>
        </authorList>
    </citation>
    <scope>NUCLEOTIDE SEQUENCE [LARGE SCALE GENOMIC DNA]</scope>
    <source>
        <strain evidence="1 2">93-210</strain>
    </source>
</reference>
<accession>A0ACC0E2T5</accession>
<reference evidence="2" key="2">
    <citation type="journal article" date="2018" name="Mol. Plant Microbe Interact.">
        <title>Genome sequence resources for the wheat stripe rust pathogen (Puccinia striiformis f. sp. tritici) and the barley stripe rust pathogen (Puccinia striiformis f. sp. hordei).</title>
        <authorList>
            <person name="Xia C."/>
            <person name="Wang M."/>
            <person name="Yin C."/>
            <person name="Cornejo O.E."/>
            <person name="Hulbert S.H."/>
            <person name="Chen X."/>
        </authorList>
    </citation>
    <scope>NUCLEOTIDE SEQUENCE [LARGE SCALE GENOMIC DNA]</scope>
    <source>
        <strain evidence="2">93-210</strain>
    </source>
</reference>
<sequence length="424" mass="47148">MADWEPEWIAEAIRLAREMWVSHYNPRPITTPSATPTAIPKPPTAGALVLKGEEPVKSLKWWIQQKRPGNTHGSLAHITLGVLGCPATVDVERSFSFGGGYITSRRHRLAPASSFEESPPPSLHSEQQWDSDKLKEEHQSDDKSHECASSREEQDNEGPEEFTSHSLGPDLQQYTELQAQFTALEAQRNGEIREGIINHNDDGIVDIDTYQADQERQASSMDEDPLTSLRQSSVTVQDLRPCTVELYERLWCSKIVMASVSVPANGPTNPPRVAPETQPGLTNQKQHNCVRIRSELPLNIEPPYSPHLLFSERSPSQHLFDMQFIKKDHLCTLAIGCVQMVNIDAWFCTHFSHENGEATSKLVEVHKAYADQSPKEKAKLVKRVKTAVDLNVSVNARNATAGPSATASSSKDKTKAPAQTNERP</sequence>
<evidence type="ECO:0000313" key="1">
    <source>
        <dbReference type="EMBL" id="KAI7944113.1"/>
    </source>
</evidence>
<name>A0ACC0E2T5_9BASI</name>
<proteinExistence type="predicted"/>
<reference evidence="2" key="1">
    <citation type="journal article" date="2018" name="BMC Genomics">
        <title>Genomic insights into host adaptation between the wheat stripe rust pathogen (Puccinia striiformis f. sp. tritici) and the barley stripe rust pathogen (Puccinia striiformis f. sp. hordei).</title>
        <authorList>
            <person name="Xia C."/>
            <person name="Wang M."/>
            <person name="Yin C."/>
            <person name="Cornejo O.E."/>
            <person name="Hulbert S.H."/>
            <person name="Chen X."/>
        </authorList>
    </citation>
    <scope>NUCLEOTIDE SEQUENCE [LARGE SCALE GENOMIC DNA]</scope>
    <source>
        <strain evidence="2">93-210</strain>
    </source>
</reference>
<dbReference type="Proteomes" id="UP001060170">
    <property type="component" value="Chromosome 11"/>
</dbReference>
<protein>
    <submittedName>
        <fullName evidence="1">Uncharacterized protein</fullName>
    </submittedName>
</protein>
<dbReference type="EMBL" id="CM045875">
    <property type="protein sequence ID" value="KAI7944113.1"/>
    <property type="molecule type" value="Genomic_DNA"/>
</dbReference>
<keyword evidence="2" id="KW-1185">Reference proteome</keyword>
<comment type="caution">
    <text evidence="1">The sequence shown here is derived from an EMBL/GenBank/DDBJ whole genome shotgun (WGS) entry which is preliminary data.</text>
</comment>
<gene>
    <name evidence="1" type="ORF">MJO28_011641</name>
</gene>
<evidence type="ECO:0000313" key="2">
    <source>
        <dbReference type="Proteomes" id="UP001060170"/>
    </source>
</evidence>
<organism evidence="1 2">
    <name type="scientific">Puccinia striiformis f. sp. tritici</name>
    <dbReference type="NCBI Taxonomy" id="168172"/>
    <lineage>
        <taxon>Eukaryota</taxon>
        <taxon>Fungi</taxon>
        <taxon>Dikarya</taxon>
        <taxon>Basidiomycota</taxon>
        <taxon>Pucciniomycotina</taxon>
        <taxon>Pucciniomycetes</taxon>
        <taxon>Pucciniales</taxon>
        <taxon>Pucciniaceae</taxon>
        <taxon>Puccinia</taxon>
    </lineage>
</organism>